<dbReference type="AlphaFoldDB" id="A0A421B102"/>
<dbReference type="PANTHER" id="PTHR37981">
    <property type="entry name" value="LIPASE 2"/>
    <property type="match status" value="1"/>
</dbReference>
<feature type="chain" id="PRO_5038391986" evidence="3">
    <location>
        <begin position="24"/>
        <end position="528"/>
    </location>
</feature>
<evidence type="ECO:0000313" key="5">
    <source>
        <dbReference type="EMBL" id="RLK58040.1"/>
    </source>
</evidence>
<feature type="signal peptide" evidence="3">
    <location>
        <begin position="1"/>
        <end position="23"/>
    </location>
</feature>
<evidence type="ECO:0000256" key="1">
    <source>
        <dbReference type="PIRSR" id="PIRSR637460-1"/>
    </source>
</evidence>
<reference evidence="5 6" key="1">
    <citation type="submission" date="2018-10" db="EMBL/GenBank/DDBJ databases">
        <title>Genomic Encyclopedia of Archaeal and Bacterial Type Strains, Phase II (KMG-II): from individual species to whole genera.</title>
        <authorList>
            <person name="Goeker M."/>
        </authorList>
    </citation>
    <scope>NUCLEOTIDE SEQUENCE [LARGE SCALE GENOMIC DNA]</scope>
    <source>
        <strain evidence="5 6">DSM 45657</strain>
    </source>
</reference>
<feature type="disulfide bond" evidence="2">
    <location>
        <begin position="273"/>
        <end position="298"/>
    </location>
</feature>
<dbReference type="GO" id="GO:0019433">
    <property type="term" value="P:triglyceride catabolic process"/>
    <property type="evidence" value="ECO:0007669"/>
    <property type="project" value="TreeGrafter"/>
</dbReference>
<keyword evidence="3" id="KW-0732">Signal</keyword>
<evidence type="ECO:0000313" key="6">
    <source>
        <dbReference type="Proteomes" id="UP000282454"/>
    </source>
</evidence>
<dbReference type="OrthoDB" id="5503950at2"/>
<dbReference type="InterPro" id="IPR013830">
    <property type="entry name" value="SGNH_hydro"/>
</dbReference>
<dbReference type="EMBL" id="RCDD01000003">
    <property type="protein sequence ID" value="RLK58040.1"/>
    <property type="molecule type" value="Genomic_DNA"/>
</dbReference>
<dbReference type="Pfam" id="PF13472">
    <property type="entry name" value="Lipase_GDSL_2"/>
    <property type="match status" value="1"/>
</dbReference>
<dbReference type="RefSeq" id="WP_121392523.1">
    <property type="nucleotide sequence ID" value="NZ_RCDD01000003.1"/>
</dbReference>
<feature type="domain" description="SGNH hydrolase-type esterase" evidence="4">
    <location>
        <begin position="255"/>
        <end position="513"/>
    </location>
</feature>
<dbReference type="PANTHER" id="PTHR37981:SF1">
    <property type="entry name" value="SGNH HYDROLASE-TYPE ESTERASE DOMAIN-CONTAINING PROTEIN"/>
    <property type="match status" value="1"/>
</dbReference>
<proteinExistence type="predicted"/>
<protein>
    <submittedName>
        <fullName evidence="5">GDSL-like lipase/acylhydrolase family protein</fullName>
    </submittedName>
</protein>
<name>A0A421B102_9PSEU</name>
<comment type="caution">
    <text evidence="5">The sequence shown here is derived from an EMBL/GenBank/DDBJ whole genome shotgun (WGS) entry which is preliminary data.</text>
</comment>
<feature type="disulfide bond" evidence="2">
    <location>
        <begin position="427"/>
        <end position="483"/>
    </location>
</feature>
<keyword evidence="2" id="KW-1015">Disulfide bond</keyword>
<organism evidence="5 6">
    <name type="scientific">Actinokineospora cianjurensis</name>
    <dbReference type="NCBI Taxonomy" id="585224"/>
    <lineage>
        <taxon>Bacteria</taxon>
        <taxon>Bacillati</taxon>
        <taxon>Actinomycetota</taxon>
        <taxon>Actinomycetes</taxon>
        <taxon>Pseudonocardiales</taxon>
        <taxon>Pseudonocardiaceae</taxon>
        <taxon>Actinokineospora</taxon>
    </lineage>
</organism>
<dbReference type="InterPro" id="IPR036514">
    <property type="entry name" value="SGNH_hydro_sf"/>
</dbReference>
<dbReference type="InterPro" id="IPR037460">
    <property type="entry name" value="SEST-like"/>
</dbReference>
<dbReference type="SUPFAM" id="SSF52266">
    <property type="entry name" value="SGNH hydrolase"/>
    <property type="match status" value="1"/>
</dbReference>
<accession>A0A421B102</accession>
<evidence type="ECO:0000256" key="2">
    <source>
        <dbReference type="PIRSR" id="PIRSR637460-2"/>
    </source>
</evidence>
<dbReference type="Gene3D" id="3.40.50.1110">
    <property type="entry name" value="SGNH hydrolase"/>
    <property type="match status" value="1"/>
</dbReference>
<sequence length="528" mass="55479">MTVVKRLAAMAVAVAVSVVSAPAALGQTGPRFQVSSAAGRPGMEVVLSQVDPCPAGTDNTVARFIDAAGGVFTSMGTWMPTNPDGSWLAAPRFLLPVNGMGQGGPYLPSREPVPGAGQFTVDCQREGGTTHSYEPEPFTVTARSPRFTVDPPLVRPGSTVTIRSTDGCPTGQAVRGQIGNLNLHFAEPFDPADASWRVEVEIPTKYQDFMLGEVDFPLGTYAISATCVTDGSWAPLAYYATGLLEVRTAPVRYIALGDSFSSGQGAGNYTDGCYRSGNAYAHAVAVGLGFGTPNLAACGGAVTGEVTQASLGGQAFELTTLTEAVTLTVGGNDAQFADVMAACVSSPLHTGAGCGTDQALNDDVAARLAILDGTAWDPMDYRHRPLLHVYRTIHGQAPNAHIYVAGYPDLFGDDYRDYTFTPVGYECWFGGPFISITYADALWLNQQALALNIKIGQAVNAARAEGIPITYVPPTPFDGHGLCDTDTAWFTGVLLNPDWSVNPETFHPNASGQSAGYAPAFLAAMTPR</sequence>
<feature type="active site" evidence="1">
    <location>
        <position position="507"/>
    </location>
</feature>
<dbReference type="Proteomes" id="UP000282454">
    <property type="component" value="Unassembled WGS sequence"/>
</dbReference>
<dbReference type="GO" id="GO:0004806">
    <property type="term" value="F:triacylglycerol lipase activity"/>
    <property type="evidence" value="ECO:0007669"/>
    <property type="project" value="TreeGrafter"/>
</dbReference>
<gene>
    <name evidence="5" type="ORF">CLV68_4132</name>
</gene>
<evidence type="ECO:0000259" key="4">
    <source>
        <dbReference type="Pfam" id="PF13472"/>
    </source>
</evidence>
<evidence type="ECO:0000256" key="3">
    <source>
        <dbReference type="SAM" id="SignalP"/>
    </source>
</evidence>
<feature type="active site" description="Nucleophile" evidence="1">
    <location>
        <position position="259"/>
    </location>
</feature>
<keyword evidence="6" id="KW-1185">Reference proteome</keyword>
<dbReference type="CDD" id="cd01823">
    <property type="entry name" value="SEST_like"/>
    <property type="match status" value="1"/>
</dbReference>
<keyword evidence="5" id="KW-0378">Hydrolase</keyword>